<protein>
    <submittedName>
        <fullName evidence="1">Uncharacterized protein</fullName>
    </submittedName>
</protein>
<comment type="caution">
    <text evidence="1">The sequence shown here is derived from an EMBL/GenBank/DDBJ whole genome shotgun (WGS) entry which is preliminary data.</text>
</comment>
<keyword evidence="2" id="KW-1185">Reference proteome</keyword>
<evidence type="ECO:0000313" key="1">
    <source>
        <dbReference type="EMBL" id="KAJ7523133.1"/>
    </source>
</evidence>
<sequence length="483" mass="54160">MATMRMADEEAGAWSYKGEGAANIVLEYIGANPALVGKVLRLRKTLRDHKIKNTISEKAPVLINIEQSIWADWPDVASATTTEILQHAYVKDVMLPLLGKEYVDTGVPVAISQNFLAAVAQNIQEKRPIWRQENADVDLLSPLALLISDHTKFSILPGVREKVQSTIAVEIKPKCGFLPTTTTMDPANVVKKDVSRFAMHQHLKYMEGKLKSISSYSPLDLFSGTSEGIYHAIESLFRTPQNNLRVFIDGTKLFSGVGEGAKAEVECMRDDEGVLQIIEDSLEGFIPLPLGERFKTLQALITELLYRSDMLNRLLAVQKLDNYDIEGAIHIYYDILETKCNVCLSSSQLSGKRVDDVASMTFVKGEQLTVNSSLHNDMKNQQTEAVAQLHSLSVEEKKKIIRDFLIAATAKDCSIILALQPVSSFTDERSIICCPVTKQQYFYKMFFLDLDLKRLKKLPFYHELDQKIVSYYAHSQASRTISS</sequence>
<accession>A0ACC2B025</accession>
<proteinExistence type="predicted"/>
<name>A0ACC2B025_DIPCM</name>
<gene>
    <name evidence="1" type="ORF">O6H91_18G039100</name>
</gene>
<evidence type="ECO:0000313" key="2">
    <source>
        <dbReference type="Proteomes" id="UP001162992"/>
    </source>
</evidence>
<dbReference type="Proteomes" id="UP001162992">
    <property type="component" value="Chromosome 18"/>
</dbReference>
<dbReference type="EMBL" id="CM055109">
    <property type="protein sequence ID" value="KAJ7523133.1"/>
    <property type="molecule type" value="Genomic_DNA"/>
</dbReference>
<reference evidence="2" key="1">
    <citation type="journal article" date="2024" name="Proc. Natl. Acad. Sci. U.S.A.">
        <title>Extraordinary preservation of gene collinearity over three hundred million years revealed in homosporous lycophytes.</title>
        <authorList>
            <person name="Li C."/>
            <person name="Wickell D."/>
            <person name="Kuo L.Y."/>
            <person name="Chen X."/>
            <person name="Nie B."/>
            <person name="Liao X."/>
            <person name="Peng D."/>
            <person name="Ji J."/>
            <person name="Jenkins J."/>
            <person name="Williams M."/>
            <person name="Shu S."/>
            <person name="Plott C."/>
            <person name="Barry K."/>
            <person name="Rajasekar S."/>
            <person name="Grimwood J."/>
            <person name="Han X."/>
            <person name="Sun S."/>
            <person name="Hou Z."/>
            <person name="He W."/>
            <person name="Dai G."/>
            <person name="Sun C."/>
            <person name="Schmutz J."/>
            <person name="Leebens-Mack J.H."/>
            <person name="Li F.W."/>
            <person name="Wang L."/>
        </authorList>
    </citation>
    <scope>NUCLEOTIDE SEQUENCE [LARGE SCALE GENOMIC DNA]</scope>
    <source>
        <strain evidence="2">cv. PW_Plant_1</strain>
    </source>
</reference>
<organism evidence="1 2">
    <name type="scientific">Diphasiastrum complanatum</name>
    <name type="common">Issler's clubmoss</name>
    <name type="synonym">Lycopodium complanatum</name>
    <dbReference type="NCBI Taxonomy" id="34168"/>
    <lineage>
        <taxon>Eukaryota</taxon>
        <taxon>Viridiplantae</taxon>
        <taxon>Streptophyta</taxon>
        <taxon>Embryophyta</taxon>
        <taxon>Tracheophyta</taxon>
        <taxon>Lycopodiopsida</taxon>
        <taxon>Lycopodiales</taxon>
        <taxon>Lycopodiaceae</taxon>
        <taxon>Lycopodioideae</taxon>
        <taxon>Diphasiastrum</taxon>
    </lineage>
</organism>